<protein>
    <submittedName>
        <fullName evidence="7">Amidohydrolase family protein</fullName>
    </submittedName>
</protein>
<dbReference type="Pfam" id="PF01979">
    <property type="entry name" value="Amidohydro_1"/>
    <property type="match status" value="1"/>
</dbReference>
<dbReference type="InterPro" id="IPR050287">
    <property type="entry name" value="MTA/SAH_deaminase"/>
</dbReference>
<dbReference type="InterPro" id="IPR006680">
    <property type="entry name" value="Amidohydro-rel"/>
</dbReference>
<evidence type="ECO:0000256" key="2">
    <source>
        <dbReference type="ARBA" id="ARBA00022723"/>
    </source>
</evidence>
<sequence>MHILEAAFLITDADAPVIENGAVAVEHGRVVETGSVDHLRRLYPDSTRTLLGDALILPGFVNAHQHGRGLSQIQLGYPDDALEPWIARRRGRGSPDSYALTRLAALEMLANGVTATLHANYSYATGDYEAELRGSIRAYEETGLRATICVGYADRGGLVYPPADEAAFAAGLSHDARSLLQAAPPAYLPLPETLDLMARLRAEYRGHPTLRFAYGPAGPQWVSDEAWRALARDAAEIGVGLHFHLLESPVQSACAGRLYPGGSLAHLKTLGVFTAPASAAHFVHAGPRDIADAARLGLVVVTNPGSNMRLFNGGPPLGAMLDAGVELALGTDNCALDDNEDYLSELRLGGLLMRRPGADAKHAARRLLRTGTEAGAAAAFLKEEIGALRPGMKADLIALDLANVRGAYLEAEADVLDAVLARGCGRDIALTMVEGQVCYRRGASSEQLDAARTDAAVTAMRARSRHPTASSAAETIVDAVRKHYAAET</sequence>
<feature type="domain" description="Aminodeoxyfutalosine deaminase/Imidazolonepropionase-like composite" evidence="6">
    <location>
        <begin position="21"/>
        <end position="45"/>
    </location>
</feature>
<proteinExistence type="inferred from homology"/>
<dbReference type="PANTHER" id="PTHR43794:SF11">
    <property type="entry name" value="AMIDOHYDROLASE-RELATED DOMAIN-CONTAINING PROTEIN"/>
    <property type="match status" value="1"/>
</dbReference>
<organism evidence="7 8">
    <name type="scientific">Terrihabitans rhizophilus</name>
    <dbReference type="NCBI Taxonomy" id="3092662"/>
    <lineage>
        <taxon>Bacteria</taxon>
        <taxon>Pseudomonadati</taxon>
        <taxon>Pseudomonadota</taxon>
        <taxon>Alphaproteobacteria</taxon>
        <taxon>Hyphomicrobiales</taxon>
        <taxon>Terrihabitans</taxon>
    </lineage>
</organism>
<keyword evidence="8" id="KW-1185">Reference proteome</keyword>
<evidence type="ECO:0000256" key="1">
    <source>
        <dbReference type="ARBA" id="ARBA00006745"/>
    </source>
</evidence>
<comment type="similarity">
    <text evidence="1">Belongs to the metallo-dependent hydrolases superfamily. ATZ/TRZ family.</text>
</comment>
<evidence type="ECO:0000313" key="8">
    <source>
        <dbReference type="Proteomes" id="UP001274321"/>
    </source>
</evidence>
<evidence type="ECO:0000256" key="3">
    <source>
        <dbReference type="ARBA" id="ARBA00022801"/>
    </source>
</evidence>
<dbReference type="InterPro" id="IPR032466">
    <property type="entry name" value="Metal_Hydrolase"/>
</dbReference>
<evidence type="ECO:0000313" key="7">
    <source>
        <dbReference type="EMBL" id="MDX6805950.1"/>
    </source>
</evidence>
<evidence type="ECO:0000259" key="5">
    <source>
        <dbReference type="Pfam" id="PF01979"/>
    </source>
</evidence>
<gene>
    <name evidence="7" type="ORF">SCD90_07725</name>
</gene>
<dbReference type="SUPFAM" id="SSF51338">
    <property type="entry name" value="Composite domain of metallo-dependent hydrolases"/>
    <property type="match status" value="1"/>
</dbReference>
<dbReference type="Gene3D" id="3.20.20.140">
    <property type="entry name" value="Metal-dependent hydrolases"/>
    <property type="match status" value="1"/>
</dbReference>
<dbReference type="RefSeq" id="WP_319844068.1">
    <property type="nucleotide sequence ID" value="NZ_JAXAFJ010000003.1"/>
</dbReference>
<evidence type="ECO:0000256" key="4">
    <source>
        <dbReference type="ARBA" id="ARBA00022833"/>
    </source>
</evidence>
<dbReference type="Proteomes" id="UP001274321">
    <property type="component" value="Unassembled WGS sequence"/>
</dbReference>
<comment type="caution">
    <text evidence="7">The sequence shown here is derived from an EMBL/GenBank/DDBJ whole genome shotgun (WGS) entry which is preliminary data.</text>
</comment>
<reference evidence="7 8" key="1">
    <citation type="submission" date="2023-11" db="EMBL/GenBank/DDBJ databases">
        <authorList>
            <person name="Bao R."/>
        </authorList>
    </citation>
    <scope>NUCLEOTIDE SEQUENCE [LARGE SCALE GENOMIC DNA]</scope>
    <source>
        <strain evidence="7 8">PJ23</strain>
    </source>
</reference>
<keyword evidence="3" id="KW-0378">Hydrolase</keyword>
<dbReference type="InterPro" id="IPR054418">
    <property type="entry name" value="MQNX/HUTI_composite_N"/>
</dbReference>
<keyword evidence="4" id="KW-0862">Zinc</keyword>
<dbReference type="InterPro" id="IPR011059">
    <property type="entry name" value="Metal-dep_hydrolase_composite"/>
</dbReference>
<dbReference type="EMBL" id="JAXAFJ010000003">
    <property type="protein sequence ID" value="MDX6805950.1"/>
    <property type="molecule type" value="Genomic_DNA"/>
</dbReference>
<dbReference type="Gene3D" id="2.30.40.10">
    <property type="entry name" value="Urease, subunit C, domain 1"/>
    <property type="match status" value="1"/>
</dbReference>
<keyword evidence="2" id="KW-0479">Metal-binding</keyword>
<dbReference type="SUPFAM" id="SSF51556">
    <property type="entry name" value="Metallo-dependent hydrolases"/>
    <property type="match status" value="1"/>
</dbReference>
<dbReference type="PANTHER" id="PTHR43794">
    <property type="entry name" value="AMINOHYDROLASE SSNA-RELATED"/>
    <property type="match status" value="1"/>
</dbReference>
<feature type="domain" description="Amidohydrolase-related" evidence="5">
    <location>
        <begin position="56"/>
        <end position="437"/>
    </location>
</feature>
<dbReference type="Pfam" id="PF22039">
    <property type="entry name" value="HUTI_composite_bact"/>
    <property type="match status" value="1"/>
</dbReference>
<evidence type="ECO:0000259" key="6">
    <source>
        <dbReference type="Pfam" id="PF22039"/>
    </source>
</evidence>
<name>A0ABU4RQP2_9HYPH</name>
<accession>A0ABU4RQP2</accession>